<dbReference type="Pfam" id="PF16093">
    <property type="entry name" value="PAC4"/>
    <property type="match status" value="1"/>
</dbReference>
<sequence length="105" mass="11391">MDPKNVISTTIYSVPGSVEYTARIAKILARRLKTPVYVGGSIEPTTMGVMAEEEIEGVKRIVEVIVKGWEGVKSNGNAPDQLSESPPITLRGLSGTHRGDCPFEY</sequence>
<evidence type="ECO:0000313" key="2">
    <source>
        <dbReference type="RefSeq" id="XP_001389745.3"/>
    </source>
</evidence>
<evidence type="ECO:0000256" key="1">
    <source>
        <dbReference type="SAM" id="MobiDB-lite"/>
    </source>
</evidence>
<dbReference type="InterPro" id="IPR032157">
    <property type="entry name" value="PAC4"/>
</dbReference>
<dbReference type="KEGG" id="ang:An01g13450"/>
<dbReference type="GeneID" id="4977895"/>
<name>A0AAJ6QB28_ASPNG</name>
<accession>A0AAJ6QB28</accession>
<feature type="compositionally biased region" description="Polar residues" evidence="1">
    <location>
        <begin position="75"/>
        <end position="86"/>
    </location>
</feature>
<dbReference type="Gene3D" id="3.30.230.100">
    <property type="match status" value="1"/>
</dbReference>
<gene>
    <name evidence="2" type="ORF">An01g13450</name>
</gene>
<dbReference type="AlphaFoldDB" id="A0AAJ6QB28"/>
<protein>
    <submittedName>
        <fullName evidence="2">Uncharacterized protein</fullName>
    </submittedName>
</protein>
<feature type="region of interest" description="Disordered" evidence="1">
    <location>
        <begin position="75"/>
        <end position="105"/>
    </location>
</feature>
<proteinExistence type="predicted"/>
<reference evidence="2" key="1">
    <citation type="submission" date="2025-02" db="EMBL/GenBank/DDBJ databases">
        <authorList>
            <consortium name="NCBI Genome Project"/>
        </authorList>
    </citation>
    <scope>NUCLEOTIDE SEQUENCE</scope>
</reference>
<dbReference type="RefSeq" id="XP_001389745.3">
    <property type="nucleotide sequence ID" value="XM_001389708.3"/>
</dbReference>
<organism evidence="2">
    <name type="scientific">Aspergillus niger</name>
    <dbReference type="NCBI Taxonomy" id="5061"/>
    <lineage>
        <taxon>Eukaryota</taxon>
        <taxon>Fungi</taxon>
        <taxon>Dikarya</taxon>
        <taxon>Ascomycota</taxon>
        <taxon>Pezizomycotina</taxon>
        <taxon>Eurotiomycetes</taxon>
        <taxon>Eurotiomycetidae</taxon>
        <taxon>Eurotiales</taxon>
        <taxon>Aspergillaceae</taxon>
        <taxon>Aspergillus</taxon>
        <taxon>Aspergillus subgen. Circumdati</taxon>
    </lineage>
</organism>
<reference evidence="2" key="2">
    <citation type="submission" date="2025-08" db="UniProtKB">
        <authorList>
            <consortium name="RefSeq"/>
        </authorList>
    </citation>
    <scope>IDENTIFICATION</scope>
</reference>
<dbReference type="VEuPathDB" id="FungiDB:An01g13450"/>